<keyword evidence="8" id="KW-1185">Reference proteome</keyword>
<dbReference type="PANTHER" id="PTHR43133">
    <property type="entry name" value="RNA POLYMERASE ECF-TYPE SIGMA FACTO"/>
    <property type="match status" value="1"/>
</dbReference>
<feature type="domain" description="RNA polymerase sigma-70 region 2" evidence="5">
    <location>
        <begin position="18"/>
        <end position="85"/>
    </location>
</feature>
<protein>
    <submittedName>
        <fullName evidence="7">RNA polymerase sigma24 factor</fullName>
    </submittedName>
</protein>
<dbReference type="Pfam" id="PF08281">
    <property type="entry name" value="Sigma70_r4_2"/>
    <property type="match status" value="1"/>
</dbReference>
<keyword evidence="2" id="KW-0805">Transcription regulation</keyword>
<dbReference type="InterPro" id="IPR036388">
    <property type="entry name" value="WH-like_DNA-bd_sf"/>
</dbReference>
<dbReference type="InterPro" id="IPR007627">
    <property type="entry name" value="RNA_pol_sigma70_r2"/>
</dbReference>
<evidence type="ECO:0000259" key="6">
    <source>
        <dbReference type="Pfam" id="PF08281"/>
    </source>
</evidence>
<evidence type="ECO:0000256" key="4">
    <source>
        <dbReference type="ARBA" id="ARBA00023163"/>
    </source>
</evidence>
<evidence type="ECO:0000313" key="7">
    <source>
        <dbReference type="EMBL" id="GGS28067.1"/>
    </source>
</evidence>
<dbReference type="Proteomes" id="UP000660680">
    <property type="component" value="Unassembled WGS sequence"/>
</dbReference>
<dbReference type="GO" id="GO:0016987">
    <property type="term" value="F:sigma factor activity"/>
    <property type="evidence" value="ECO:0007669"/>
    <property type="project" value="UniProtKB-KW"/>
</dbReference>
<keyword evidence="3" id="KW-0731">Sigma factor</keyword>
<dbReference type="PANTHER" id="PTHR43133:SF57">
    <property type="entry name" value="RNA POLYMERASE SIGMA-70 FACTOR"/>
    <property type="match status" value="1"/>
</dbReference>
<evidence type="ECO:0000259" key="5">
    <source>
        <dbReference type="Pfam" id="PF04542"/>
    </source>
</evidence>
<comment type="similarity">
    <text evidence="1">Belongs to the sigma-70 factor family. ECF subfamily.</text>
</comment>
<evidence type="ECO:0000256" key="2">
    <source>
        <dbReference type="ARBA" id="ARBA00023015"/>
    </source>
</evidence>
<dbReference type="GO" id="GO:0003677">
    <property type="term" value="F:DNA binding"/>
    <property type="evidence" value="ECO:0007669"/>
    <property type="project" value="InterPro"/>
</dbReference>
<dbReference type="NCBIfam" id="TIGR02937">
    <property type="entry name" value="sigma70-ECF"/>
    <property type="match status" value="1"/>
</dbReference>
<evidence type="ECO:0000256" key="1">
    <source>
        <dbReference type="ARBA" id="ARBA00010641"/>
    </source>
</evidence>
<dbReference type="InterPro" id="IPR013249">
    <property type="entry name" value="RNA_pol_sigma70_r4_t2"/>
</dbReference>
<dbReference type="Gene3D" id="1.10.1740.10">
    <property type="match status" value="1"/>
</dbReference>
<dbReference type="InterPro" id="IPR013324">
    <property type="entry name" value="RNA_pol_sigma_r3/r4-like"/>
</dbReference>
<keyword evidence="4" id="KW-0804">Transcription</keyword>
<feature type="domain" description="RNA polymerase sigma factor 70 region 4 type 2" evidence="6">
    <location>
        <begin position="110"/>
        <end position="158"/>
    </location>
</feature>
<gene>
    <name evidence="7" type="primary">rpoE</name>
    <name evidence="7" type="ORF">GCM10010171_21170</name>
</gene>
<dbReference type="Pfam" id="PF04542">
    <property type="entry name" value="Sigma70_r2"/>
    <property type="match status" value="1"/>
</dbReference>
<dbReference type="InterPro" id="IPR013325">
    <property type="entry name" value="RNA_pol_sigma_r2"/>
</dbReference>
<dbReference type="InterPro" id="IPR039425">
    <property type="entry name" value="RNA_pol_sigma-70-like"/>
</dbReference>
<dbReference type="GO" id="GO:0006352">
    <property type="term" value="P:DNA-templated transcription initiation"/>
    <property type="evidence" value="ECO:0007669"/>
    <property type="project" value="InterPro"/>
</dbReference>
<evidence type="ECO:0000313" key="8">
    <source>
        <dbReference type="Proteomes" id="UP000660680"/>
    </source>
</evidence>
<dbReference type="SUPFAM" id="SSF88946">
    <property type="entry name" value="Sigma2 domain of RNA polymerase sigma factors"/>
    <property type="match status" value="1"/>
</dbReference>
<accession>A0A918GC99</accession>
<dbReference type="Gene3D" id="1.10.10.10">
    <property type="entry name" value="Winged helix-like DNA-binding domain superfamily/Winged helix DNA-binding domain"/>
    <property type="match status" value="1"/>
</dbReference>
<dbReference type="AlphaFoldDB" id="A0A918GC99"/>
<proteinExistence type="inferred from homology"/>
<dbReference type="EMBL" id="BMRB01000002">
    <property type="protein sequence ID" value="GGS28067.1"/>
    <property type="molecule type" value="Genomic_DNA"/>
</dbReference>
<comment type="caution">
    <text evidence="7">The sequence shown here is derived from an EMBL/GenBank/DDBJ whole genome shotgun (WGS) entry which is preliminary data.</text>
</comment>
<sequence>MSPHPRARPDPAVALLDLYDHALPHVYGYLLARVGDTALAEDLTAETFLAAVAAARRPGADTPSVPWLIGVARHKLADHWRRVARERLRVVEDPGVEDPWEVRLDAILARQTLAALGPHHRAALTLRYLDGLPVPEVAAHLGRTVHATEALLVRARAAFRRAYPEGGQP</sequence>
<organism evidence="7 8">
    <name type="scientific">Actinokineospora fastidiosa</name>
    <dbReference type="NCBI Taxonomy" id="1816"/>
    <lineage>
        <taxon>Bacteria</taxon>
        <taxon>Bacillati</taxon>
        <taxon>Actinomycetota</taxon>
        <taxon>Actinomycetes</taxon>
        <taxon>Pseudonocardiales</taxon>
        <taxon>Pseudonocardiaceae</taxon>
        <taxon>Actinokineospora</taxon>
    </lineage>
</organism>
<reference evidence="7" key="2">
    <citation type="submission" date="2020-09" db="EMBL/GenBank/DDBJ databases">
        <authorList>
            <person name="Sun Q."/>
            <person name="Ohkuma M."/>
        </authorList>
    </citation>
    <scope>NUCLEOTIDE SEQUENCE</scope>
    <source>
        <strain evidence="7">JCM 3276</strain>
    </source>
</reference>
<dbReference type="SUPFAM" id="SSF88659">
    <property type="entry name" value="Sigma3 and sigma4 domains of RNA polymerase sigma factors"/>
    <property type="match status" value="1"/>
</dbReference>
<evidence type="ECO:0000256" key="3">
    <source>
        <dbReference type="ARBA" id="ARBA00023082"/>
    </source>
</evidence>
<reference evidence="7" key="1">
    <citation type="journal article" date="2014" name="Int. J. Syst. Evol. Microbiol.">
        <title>Complete genome sequence of Corynebacterium casei LMG S-19264T (=DSM 44701T), isolated from a smear-ripened cheese.</title>
        <authorList>
            <consortium name="US DOE Joint Genome Institute (JGI-PGF)"/>
            <person name="Walter F."/>
            <person name="Albersmeier A."/>
            <person name="Kalinowski J."/>
            <person name="Ruckert C."/>
        </authorList>
    </citation>
    <scope>NUCLEOTIDE SEQUENCE</scope>
    <source>
        <strain evidence="7">JCM 3276</strain>
    </source>
</reference>
<dbReference type="RefSeq" id="WP_189210256.1">
    <property type="nucleotide sequence ID" value="NZ_BMRB01000002.1"/>
</dbReference>
<name>A0A918GC99_9PSEU</name>
<dbReference type="InterPro" id="IPR014284">
    <property type="entry name" value="RNA_pol_sigma-70_dom"/>
</dbReference>